<dbReference type="GO" id="GO:1902387">
    <property type="term" value="F:ceramide 1-phosphate binding"/>
    <property type="evidence" value="ECO:0007669"/>
    <property type="project" value="TreeGrafter"/>
</dbReference>
<sequence length="683" mass="76795">MFIFTGNSSQNGVGIRIRAILNFLLFTLLFCATFADVAFRSKSHISDLSAPLYYDALSTEVLSPPFHYLSSYEAKKSRAGLGSAMIGSVTQALSPILPFAGGMDLRRDENWGEWLPFWVQNFLLGNRDADSSSIGDISSFPRGGSAHDSTNANSKRVNSRNKKHRIVQKTPLFSASAPFVSVENISKMTLADIALTFQYAIESSQQGFDRDSFQSRGNNGNALSKLMLHVIDAIENTSQESRGNTVLPTLTHIVSSNDSQVKAEGSSLVKGEVDTLKFCAAMRILAEWRILRQVPEGYKGYAVGMNLGHKDVVQNLGKIESVVHDWIDNHSTVDENTETETALRSPTLRQLLQHEIDNNFHPNSVLPTLKEKSAGMGLLWVRRQLHYQTTIFANVLKVPMEYPETKAAVSAAYTEVYGRFHGWAVQKIFNYSFKAAPQAELIYRHMNPKLLAKVMIITKNSHDDKYDGTTEVQTVTTDQESNEDVINIDEERYDAFLYDSKKDKDENLINHVNNIINDTSSNSQKHKDDNIFLKMGSHIESEWNKLSSHIQVELDKVGHEWDSMGKHVGGEWEKFGKHVGSEWDKLAFNVVRIFDHNSDSKKVLKSNNNRDIRGGARRGSIETNNLGSQSVVMTDEELEHYVDAQMEQDARRNIKVYLNVAQPLLEDLEGLFSEMNMDDLSKV</sequence>
<evidence type="ECO:0000256" key="1">
    <source>
        <dbReference type="SAM" id="MobiDB-lite"/>
    </source>
</evidence>
<feature type="domain" description="Glycolipid transfer protein" evidence="2">
    <location>
        <begin position="312"/>
        <end position="447"/>
    </location>
</feature>
<dbReference type="InterPro" id="IPR036497">
    <property type="entry name" value="GLTP_sf"/>
</dbReference>
<dbReference type="Gene3D" id="1.10.3520.10">
    <property type="entry name" value="Glycolipid transfer protein"/>
    <property type="match status" value="1"/>
</dbReference>
<feature type="region of interest" description="Disordered" evidence="1">
    <location>
        <begin position="138"/>
        <end position="163"/>
    </location>
</feature>
<name>A0A7S2RQR9_9STRA</name>
<organism evidence="3">
    <name type="scientific">Eucampia antarctica</name>
    <dbReference type="NCBI Taxonomy" id="49252"/>
    <lineage>
        <taxon>Eukaryota</taxon>
        <taxon>Sar</taxon>
        <taxon>Stramenopiles</taxon>
        <taxon>Ochrophyta</taxon>
        <taxon>Bacillariophyta</taxon>
        <taxon>Mediophyceae</taxon>
        <taxon>Biddulphiophycidae</taxon>
        <taxon>Hemiaulales</taxon>
        <taxon>Hemiaulaceae</taxon>
        <taxon>Eucampia</taxon>
    </lineage>
</organism>
<dbReference type="GO" id="GO:0005829">
    <property type="term" value="C:cytosol"/>
    <property type="evidence" value="ECO:0007669"/>
    <property type="project" value="TreeGrafter"/>
</dbReference>
<dbReference type="GO" id="GO:0016020">
    <property type="term" value="C:membrane"/>
    <property type="evidence" value="ECO:0007669"/>
    <property type="project" value="TreeGrafter"/>
</dbReference>
<reference evidence="3" key="1">
    <citation type="submission" date="2021-01" db="EMBL/GenBank/DDBJ databases">
        <authorList>
            <person name="Corre E."/>
            <person name="Pelletier E."/>
            <person name="Niang G."/>
            <person name="Scheremetjew M."/>
            <person name="Finn R."/>
            <person name="Kale V."/>
            <person name="Holt S."/>
            <person name="Cochrane G."/>
            <person name="Meng A."/>
            <person name="Brown T."/>
            <person name="Cohen L."/>
        </authorList>
    </citation>
    <scope>NUCLEOTIDE SEQUENCE</scope>
    <source>
        <strain evidence="3">CCMP1452</strain>
    </source>
</reference>
<proteinExistence type="predicted"/>
<feature type="compositionally biased region" description="Polar residues" evidence="1">
    <location>
        <begin position="147"/>
        <end position="156"/>
    </location>
</feature>
<evidence type="ECO:0000259" key="2">
    <source>
        <dbReference type="Pfam" id="PF08718"/>
    </source>
</evidence>
<accession>A0A7S2RQR9</accession>
<dbReference type="SUPFAM" id="SSF110004">
    <property type="entry name" value="Glycolipid transfer protein, GLTP"/>
    <property type="match status" value="1"/>
</dbReference>
<protein>
    <recommendedName>
        <fullName evidence="2">Glycolipid transfer protein domain-containing protein</fullName>
    </recommendedName>
</protein>
<gene>
    <name evidence="3" type="ORF">EANT1437_LOCUS8881</name>
</gene>
<dbReference type="AlphaFoldDB" id="A0A7S2RQR9"/>
<evidence type="ECO:0000313" key="3">
    <source>
        <dbReference type="EMBL" id="CAD9678111.1"/>
    </source>
</evidence>
<dbReference type="PANTHER" id="PTHR10219">
    <property type="entry name" value="GLYCOLIPID TRANSFER PROTEIN-RELATED"/>
    <property type="match status" value="1"/>
</dbReference>
<dbReference type="GO" id="GO:1902388">
    <property type="term" value="F:ceramide 1-phosphate transfer activity"/>
    <property type="evidence" value="ECO:0007669"/>
    <property type="project" value="TreeGrafter"/>
</dbReference>
<dbReference type="Pfam" id="PF08718">
    <property type="entry name" value="GLTP"/>
    <property type="match status" value="1"/>
</dbReference>
<dbReference type="InterPro" id="IPR014830">
    <property type="entry name" value="Glycolipid_transfer_prot_dom"/>
</dbReference>
<dbReference type="EMBL" id="HBHI01017314">
    <property type="protein sequence ID" value="CAD9678111.1"/>
    <property type="molecule type" value="Transcribed_RNA"/>
</dbReference>